<dbReference type="PANTHER" id="PTHR15591">
    <property type="entry name" value="RUN AND SH3 DOMAIN CONTAINING"/>
    <property type="match status" value="1"/>
</dbReference>
<dbReference type="InterPro" id="IPR058732">
    <property type="entry name" value="RUNDC1_M"/>
</dbReference>
<reference evidence="3 4" key="1">
    <citation type="submission" date="2020-08" db="EMBL/GenBank/DDBJ databases">
        <authorList>
            <person name="Koutsovoulos G."/>
            <person name="Danchin GJ E."/>
        </authorList>
    </citation>
    <scope>NUCLEOTIDE SEQUENCE [LARGE SCALE GENOMIC DNA]</scope>
</reference>
<dbReference type="AlphaFoldDB" id="A0A6V7WR04"/>
<gene>
    <name evidence="3" type="ORF">MENT_LOCUS42199</name>
</gene>
<dbReference type="InterPro" id="IPR047343">
    <property type="entry name" value="RUSC1_2"/>
</dbReference>
<protein>
    <recommendedName>
        <fullName evidence="2">RUN domain-containing protein</fullName>
    </recommendedName>
</protein>
<dbReference type="SUPFAM" id="SSF140741">
    <property type="entry name" value="RUN domain-like"/>
    <property type="match status" value="1"/>
</dbReference>
<dbReference type="PROSITE" id="PS50826">
    <property type="entry name" value="RUN"/>
    <property type="match status" value="1"/>
</dbReference>
<organism evidence="3 4">
    <name type="scientific">Meloidogyne enterolobii</name>
    <name type="common">Root-knot nematode worm</name>
    <name type="synonym">Meloidogyne mayaguensis</name>
    <dbReference type="NCBI Taxonomy" id="390850"/>
    <lineage>
        <taxon>Eukaryota</taxon>
        <taxon>Metazoa</taxon>
        <taxon>Ecdysozoa</taxon>
        <taxon>Nematoda</taxon>
        <taxon>Chromadorea</taxon>
        <taxon>Rhabditida</taxon>
        <taxon>Tylenchina</taxon>
        <taxon>Tylenchomorpha</taxon>
        <taxon>Tylenchoidea</taxon>
        <taxon>Meloidogynidae</taxon>
        <taxon>Meloidogyninae</taxon>
        <taxon>Meloidogyne</taxon>
    </lineage>
</organism>
<dbReference type="EMBL" id="CAJEWN010000751">
    <property type="protein sequence ID" value="CAD2189475.1"/>
    <property type="molecule type" value="Genomic_DNA"/>
</dbReference>
<name>A0A6V7WR04_MELEN</name>
<keyword evidence="1" id="KW-0175">Coiled coil</keyword>
<accession>A0A6V7WR04</accession>
<dbReference type="InterPro" id="IPR004012">
    <property type="entry name" value="Run_dom"/>
</dbReference>
<comment type="caution">
    <text evidence="3">The sequence shown here is derived from an EMBL/GenBank/DDBJ whole genome shotgun (WGS) entry which is preliminary data.</text>
</comment>
<dbReference type="OrthoDB" id="10068328at2759"/>
<feature type="domain" description="RUN" evidence="2">
    <location>
        <begin position="386"/>
        <end position="584"/>
    </location>
</feature>
<proteinExistence type="predicted"/>
<dbReference type="SMART" id="SM00593">
    <property type="entry name" value="RUN"/>
    <property type="match status" value="1"/>
</dbReference>
<dbReference type="InterPro" id="IPR037213">
    <property type="entry name" value="Run_dom_sf"/>
</dbReference>
<feature type="coiled-coil region" evidence="1">
    <location>
        <begin position="225"/>
        <end position="266"/>
    </location>
</feature>
<evidence type="ECO:0000313" key="3">
    <source>
        <dbReference type="EMBL" id="CAD2189475.1"/>
    </source>
</evidence>
<evidence type="ECO:0000313" key="4">
    <source>
        <dbReference type="Proteomes" id="UP000580250"/>
    </source>
</evidence>
<evidence type="ECO:0000259" key="2">
    <source>
        <dbReference type="PROSITE" id="PS50826"/>
    </source>
</evidence>
<dbReference type="Pfam" id="PF26030">
    <property type="entry name" value="RUNDC1"/>
    <property type="match status" value="1"/>
</dbReference>
<dbReference type="Gene3D" id="1.20.58.900">
    <property type="match status" value="1"/>
</dbReference>
<evidence type="ECO:0000256" key="1">
    <source>
        <dbReference type="SAM" id="Coils"/>
    </source>
</evidence>
<dbReference type="Pfam" id="PF02759">
    <property type="entry name" value="RUN"/>
    <property type="match status" value="1"/>
</dbReference>
<sequence>MDIVEMNKEAPLLNIISQQNPSSLDVSSTETNEYMKCNDNADMLSEDISRSSSQMDSGSISARIRELEAEQQQLSESLLSLSTKFAQVQFRIQQIASAPSEQREGMLNQLKQFASTSCTNNRNLRLQQNSENSNSSLNIVDLEENVNVMTNGNAANMTHLVEELRLQLDELENFAWRNGHLREGDLPLSELRARQTLILERLREKMHLRVKLAGPDADADENEFRKKLDAELDEAERGLLEKDQLVKQLSTQISDLEQYVQLLQREAVTLPCSDNAGTAAGTNSVLNIEAPQPAKTSNNHGTNTKSIINLARYLWPKSQGHFEKNELKRSALFNHYGDQRAELELAVDKVIQVIRKHKILSVDREERAELSVDELNKVTMECDQEAIVSSVRKKLCPALRALLEHGLQPYVVPVNQGNKLLPSRINIFSNNKQHVKSSQLVKIEARRLEHIWDVIILFLEASRAIELRDGVIGNLSDTFKLETMEASMLPHPTSKQILLSTIEYIINSHGRLKRSQDAQWKAFVCAALNRNRLPAWIRIIFRSDIVLSRCYYKWSYTARTGVEDIRPLLEGLQQFNFDLPVDLAVRPFESIKEAFG</sequence>
<dbReference type="Proteomes" id="UP000580250">
    <property type="component" value="Unassembled WGS sequence"/>
</dbReference>
<dbReference type="PANTHER" id="PTHR15591:SF19">
    <property type="entry name" value="RUN DOMAIN-CONTAINING PROTEIN 1 ISOFORM X1"/>
    <property type="match status" value="1"/>
</dbReference>